<accession>A0A928VHT9</accession>
<feature type="domain" description="Sporulation stage II protein D amidase enhancer LytB N-terminal" evidence="1">
    <location>
        <begin position="133"/>
        <end position="223"/>
    </location>
</feature>
<dbReference type="GO" id="GO:0030435">
    <property type="term" value="P:sporulation resulting in formation of a cellular spore"/>
    <property type="evidence" value="ECO:0007669"/>
    <property type="project" value="InterPro"/>
</dbReference>
<evidence type="ECO:0000313" key="2">
    <source>
        <dbReference type="EMBL" id="MBE9028873.1"/>
    </source>
</evidence>
<dbReference type="Proteomes" id="UP000625316">
    <property type="component" value="Unassembled WGS sequence"/>
</dbReference>
<sequence>MTTRSLIQWPLSVARLAKPKFISNIILLSGLFCLGLAAPAAAKGPVEIRVAIKRQAAQINIGSSVDAIVRNGAGKTVGEIKGMNGFVAVREGGRVALDKWKSGVISVQPKDANGVIWIGDRWYRGRVVIVPSGNGLTAVNWVDVEQYLYSVLGGEMSGSWHQEALKAQAVAARTYALYKQESSRNRLYDVVDTTASQVYRGIQDESTGTQLAVNATKGQVVTYNNRLILAAFHSSAGGKTDNVEEIWTRPLPYLRSVADFDQDAPVFRWNKTFSQSEISRLIGCKGGTVKAFQPVAKTAGERVKKMVVQTNKGNCVYKGRQIQQKLKLRSTKFAVRPVYKPIASANQKQPTKVIDRFEVVGSGFGHGLGLSQYGALGMAKKGYNYQQIVTHYYKNTRLSKVATPS</sequence>
<dbReference type="InterPro" id="IPR051922">
    <property type="entry name" value="Bact_Sporulation_Assoc"/>
</dbReference>
<dbReference type="InterPro" id="IPR013486">
    <property type="entry name" value="SpoIID/LytB"/>
</dbReference>
<organism evidence="2 3">
    <name type="scientific">Romeriopsis navalis LEGE 11480</name>
    <dbReference type="NCBI Taxonomy" id="2777977"/>
    <lineage>
        <taxon>Bacteria</taxon>
        <taxon>Bacillati</taxon>
        <taxon>Cyanobacteriota</taxon>
        <taxon>Cyanophyceae</taxon>
        <taxon>Leptolyngbyales</taxon>
        <taxon>Leptolyngbyaceae</taxon>
        <taxon>Romeriopsis</taxon>
        <taxon>Romeriopsis navalis</taxon>
    </lineage>
</organism>
<name>A0A928VHT9_9CYAN</name>
<proteinExistence type="predicted"/>
<reference evidence="2" key="1">
    <citation type="submission" date="2020-10" db="EMBL/GenBank/DDBJ databases">
        <authorList>
            <person name="Castelo-Branco R."/>
            <person name="Eusebio N."/>
            <person name="Adriana R."/>
            <person name="Vieira A."/>
            <person name="Brugerolle De Fraissinette N."/>
            <person name="Rezende De Castro R."/>
            <person name="Schneider M.P."/>
            <person name="Vasconcelos V."/>
            <person name="Leao P.N."/>
        </authorList>
    </citation>
    <scope>NUCLEOTIDE SEQUENCE</scope>
    <source>
        <strain evidence="2">LEGE 11480</strain>
    </source>
</reference>
<dbReference type="PANTHER" id="PTHR30032:SF4">
    <property type="entry name" value="AMIDASE ENHANCER"/>
    <property type="match status" value="1"/>
</dbReference>
<dbReference type="RefSeq" id="WP_264323696.1">
    <property type="nucleotide sequence ID" value="NZ_JADEXQ010000008.1"/>
</dbReference>
<gene>
    <name evidence="2" type="ORF">IQ266_03740</name>
</gene>
<dbReference type="InterPro" id="IPR013693">
    <property type="entry name" value="SpoIID/LytB_N"/>
</dbReference>
<keyword evidence="3" id="KW-1185">Reference proteome</keyword>
<dbReference type="EMBL" id="JADEXQ010000008">
    <property type="protein sequence ID" value="MBE9028873.1"/>
    <property type="molecule type" value="Genomic_DNA"/>
</dbReference>
<dbReference type="PANTHER" id="PTHR30032">
    <property type="entry name" value="N-ACETYLMURAMOYL-L-ALANINE AMIDASE-RELATED"/>
    <property type="match status" value="1"/>
</dbReference>
<evidence type="ECO:0000259" key="1">
    <source>
        <dbReference type="Pfam" id="PF08486"/>
    </source>
</evidence>
<comment type="caution">
    <text evidence="2">The sequence shown here is derived from an EMBL/GenBank/DDBJ whole genome shotgun (WGS) entry which is preliminary data.</text>
</comment>
<dbReference type="NCBIfam" id="TIGR02669">
    <property type="entry name" value="SpoIID_LytB"/>
    <property type="match status" value="1"/>
</dbReference>
<protein>
    <submittedName>
        <fullName evidence="2">SpoIID/LytB domain-containing protein</fullName>
    </submittedName>
</protein>
<evidence type="ECO:0000313" key="3">
    <source>
        <dbReference type="Proteomes" id="UP000625316"/>
    </source>
</evidence>
<dbReference type="Pfam" id="PF08486">
    <property type="entry name" value="SpoIID"/>
    <property type="match status" value="1"/>
</dbReference>
<dbReference type="GO" id="GO:0030288">
    <property type="term" value="C:outer membrane-bounded periplasmic space"/>
    <property type="evidence" value="ECO:0007669"/>
    <property type="project" value="TreeGrafter"/>
</dbReference>
<dbReference type="AlphaFoldDB" id="A0A928VHT9"/>